<feature type="transmembrane region" description="Helical" evidence="2">
    <location>
        <begin position="115"/>
        <end position="136"/>
    </location>
</feature>
<proteinExistence type="predicted"/>
<protein>
    <recommendedName>
        <fullName evidence="5">Anti-sigma factor</fullName>
    </recommendedName>
</protein>
<keyword evidence="2" id="KW-0472">Membrane</keyword>
<dbReference type="Proteomes" id="UP001501624">
    <property type="component" value="Unassembled WGS sequence"/>
</dbReference>
<name>A0ABP7HZD1_9PSEU</name>
<gene>
    <name evidence="3" type="ORF">GCM10022380_22970</name>
</gene>
<accession>A0ABP7HZD1</accession>
<dbReference type="EMBL" id="BAABCM010000002">
    <property type="protein sequence ID" value="GAA3804783.1"/>
    <property type="molecule type" value="Genomic_DNA"/>
</dbReference>
<feature type="compositionally biased region" description="Pro residues" evidence="1">
    <location>
        <begin position="150"/>
        <end position="161"/>
    </location>
</feature>
<feature type="region of interest" description="Disordered" evidence="1">
    <location>
        <begin position="143"/>
        <end position="170"/>
    </location>
</feature>
<keyword evidence="4" id="KW-1185">Reference proteome</keyword>
<evidence type="ECO:0000256" key="1">
    <source>
        <dbReference type="SAM" id="MobiDB-lite"/>
    </source>
</evidence>
<sequence>MTDESRGIEAAGPPWSVDLLADLHAGVLDDDEAARLWPLVQADPEARAIIEALEATTADLAELSADVPPMPAEFAARLDAAIAEESRRAFPQQQQPGVAPVVSLDAARRRRNKRIGWISGVVAVAAAAVAAVAIAIPGGTSPSPGSNVAAPPPGQSAPQPPLNLRSDQAASAVGQMQGTFDYGPLGNADALQTCLTAAGFADTAKPIGVRQGSIDGQPAVLTLLTTGQLAKFRLVAFAPTCGAGNAGVLLDKVIG</sequence>
<evidence type="ECO:0000313" key="4">
    <source>
        <dbReference type="Proteomes" id="UP001501624"/>
    </source>
</evidence>
<reference evidence="4" key="1">
    <citation type="journal article" date="2019" name="Int. J. Syst. Evol. Microbiol.">
        <title>The Global Catalogue of Microorganisms (GCM) 10K type strain sequencing project: providing services to taxonomists for standard genome sequencing and annotation.</title>
        <authorList>
            <consortium name="The Broad Institute Genomics Platform"/>
            <consortium name="The Broad Institute Genome Sequencing Center for Infectious Disease"/>
            <person name="Wu L."/>
            <person name="Ma J."/>
        </authorList>
    </citation>
    <scope>NUCLEOTIDE SEQUENCE [LARGE SCALE GENOMIC DNA]</scope>
    <source>
        <strain evidence="4">JCM 17017</strain>
    </source>
</reference>
<keyword evidence="2" id="KW-1133">Transmembrane helix</keyword>
<keyword evidence="2" id="KW-0812">Transmembrane</keyword>
<evidence type="ECO:0000313" key="3">
    <source>
        <dbReference type="EMBL" id="GAA3804783.1"/>
    </source>
</evidence>
<evidence type="ECO:0000256" key="2">
    <source>
        <dbReference type="SAM" id="Phobius"/>
    </source>
</evidence>
<organism evidence="3 4">
    <name type="scientific">Amycolatopsis tucumanensis</name>
    <dbReference type="NCBI Taxonomy" id="401106"/>
    <lineage>
        <taxon>Bacteria</taxon>
        <taxon>Bacillati</taxon>
        <taxon>Actinomycetota</taxon>
        <taxon>Actinomycetes</taxon>
        <taxon>Pseudonocardiales</taxon>
        <taxon>Pseudonocardiaceae</taxon>
        <taxon>Amycolatopsis</taxon>
    </lineage>
</organism>
<comment type="caution">
    <text evidence="3">The sequence shown here is derived from an EMBL/GenBank/DDBJ whole genome shotgun (WGS) entry which is preliminary data.</text>
</comment>
<dbReference type="RefSeq" id="WP_237335839.1">
    <property type="nucleotide sequence ID" value="NZ_BAABCM010000002.1"/>
</dbReference>
<evidence type="ECO:0008006" key="5">
    <source>
        <dbReference type="Google" id="ProtNLM"/>
    </source>
</evidence>